<feature type="transmembrane region" description="Helical" evidence="1">
    <location>
        <begin position="306"/>
        <end position="326"/>
    </location>
</feature>
<dbReference type="EMBL" id="CP007201">
    <property type="protein sequence ID" value="AHJ14208.1"/>
    <property type="molecule type" value="Genomic_DNA"/>
</dbReference>
<gene>
    <name evidence="2" type="ORF">SMUL_2972</name>
</gene>
<feature type="transmembrane region" description="Helical" evidence="1">
    <location>
        <begin position="136"/>
        <end position="156"/>
    </location>
</feature>
<keyword evidence="1" id="KW-1133">Transmembrane helix</keyword>
<feature type="transmembrane region" description="Helical" evidence="1">
    <location>
        <begin position="20"/>
        <end position="40"/>
    </location>
</feature>
<reference evidence="2 3" key="1">
    <citation type="journal article" date="2014" name="Environ. Microbiol.">
        <title>Insights into organohalide respiration and the versatile catabolism of Sulfurospirillum multivorans gained from comparative genomics and physiological studies.</title>
        <authorList>
            <person name="Goris T."/>
            <person name="Schubert T."/>
            <person name="Gadkari J."/>
            <person name="Wubet T."/>
            <person name="Tarkka M."/>
            <person name="Buscot F."/>
            <person name="Adrian L."/>
            <person name="Diekert G."/>
        </authorList>
    </citation>
    <scope>NUCLEOTIDE SEQUENCE [LARGE SCALE GENOMIC DNA]</scope>
    <source>
        <strain evidence="3">DM 12446 / JCM 15788 / NBRC 109480</strain>
    </source>
</reference>
<protein>
    <submittedName>
        <fullName evidence="2">Amino acid transporter, AAT family</fullName>
    </submittedName>
</protein>
<accession>A0AA86DZC0</accession>
<proteinExistence type="predicted"/>
<feature type="transmembrane region" description="Helical" evidence="1">
    <location>
        <begin position="265"/>
        <end position="285"/>
    </location>
</feature>
<evidence type="ECO:0000256" key="1">
    <source>
        <dbReference type="SAM" id="Phobius"/>
    </source>
</evidence>
<feature type="transmembrane region" description="Helical" evidence="1">
    <location>
        <begin position="338"/>
        <end position="359"/>
    </location>
</feature>
<keyword evidence="1" id="KW-0472">Membrane</keyword>
<dbReference type="Proteomes" id="UP000019322">
    <property type="component" value="Chromosome"/>
</dbReference>
<feature type="transmembrane region" description="Helical" evidence="1">
    <location>
        <begin position="379"/>
        <end position="398"/>
    </location>
</feature>
<keyword evidence="1" id="KW-0812">Transmembrane</keyword>
<evidence type="ECO:0000313" key="2">
    <source>
        <dbReference type="EMBL" id="AHJ14208.1"/>
    </source>
</evidence>
<name>A0AA86DZC0_SULMK</name>
<dbReference type="AlphaFoldDB" id="A0AA86DZC0"/>
<feature type="transmembrane region" description="Helical" evidence="1">
    <location>
        <begin position="228"/>
        <end position="245"/>
    </location>
</feature>
<feature type="transmembrane region" description="Helical" evidence="1">
    <location>
        <begin position="52"/>
        <end position="73"/>
    </location>
</feature>
<organism evidence="2 3">
    <name type="scientific">Sulfurospirillum multivorans (strain DM 12446 / JCM 15788 / NBRC 109480)</name>
    <dbReference type="NCBI Taxonomy" id="1150621"/>
    <lineage>
        <taxon>Bacteria</taxon>
        <taxon>Pseudomonadati</taxon>
        <taxon>Campylobacterota</taxon>
        <taxon>Epsilonproteobacteria</taxon>
        <taxon>Campylobacterales</taxon>
        <taxon>Sulfurospirillaceae</taxon>
        <taxon>Sulfurospirillum</taxon>
    </lineage>
</organism>
<dbReference type="KEGG" id="smul:SMUL_2972"/>
<evidence type="ECO:0000313" key="3">
    <source>
        <dbReference type="Proteomes" id="UP000019322"/>
    </source>
</evidence>
<feature type="transmembrane region" description="Helical" evidence="1">
    <location>
        <begin position="176"/>
        <end position="196"/>
    </location>
</feature>
<feature type="transmembrane region" description="Helical" evidence="1">
    <location>
        <begin position="93"/>
        <end position="115"/>
    </location>
</feature>
<feature type="transmembrane region" description="Helical" evidence="1">
    <location>
        <begin position="428"/>
        <end position="450"/>
    </location>
</feature>
<sequence length="460" mass="53504">METPLYLEERSLVKRFSSPLSILLNTLFIMVLFYVSWWIFQDPRGIMRMYTPFVGYMWCRWLLVVMIWIAYIFDFWPFSRSWLNNTHPVLKGVILTTLTAVIFAVMLKLFFETLLGEYAITYFSPERLTKEGLVEFYALEYSAQAILMFAAIASWLSPAWVVAAEGAPWGNLKQPIKGFSIFIVTFLLSFIVYFVVYHSNMGILFDPWQKFAAVTPPWWEDFAGTVHGNFNIAWVMCCTVIVWMHETIWERYPFSMIQTPWIRRTASFFGIIAIAVALSFFLYYAQELIWGEAIRGTRRDAAPDWRWLHVGEMAIFWLLPTLYMHFYLKNGFNGYSKVVNIFLRTIATVLAAIALYYVYYKTAHLFLGTQKGFSHPQQFPMIPLIWFINVMLINYWFMDGWPGWRLAKVGEVIKVRSVEENGVLTASFYKGAVGGIVGGVAVYFAIIYLLPYMGKALTIF</sequence>